<comment type="caution">
    <text evidence="3">The sequence shown here is derived from an EMBL/GenBank/DDBJ whole genome shotgun (WGS) entry which is preliminary data.</text>
</comment>
<dbReference type="PANTHER" id="PTHR12598:SF0">
    <property type="entry name" value="COPPER HOMEOSTASIS PROTEIN CUTC HOMOLOG"/>
    <property type="match status" value="1"/>
</dbReference>
<comment type="caution">
    <text evidence="2">Once thought to be involved in copper homeostasis, experiments in E.coli have shown this is not the case.</text>
</comment>
<comment type="subcellular location">
    <subcellularLocation>
        <location evidence="2">Cytoplasm</location>
    </subcellularLocation>
</comment>
<keyword evidence="2" id="KW-0963">Cytoplasm</keyword>
<evidence type="ECO:0000313" key="4">
    <source>
        <dbReference type="Proteomes" id="UP000032289"/>
    </source>
</evidence>
<dbReference type="EMBL" id="JWHT01000026">
    <property type="protein sequence ID" value="KIU24793.1"/>
    <property type="molecule type" value="Genomic_DNA"/>
</dbReference>
<dbReference type="SUPFAM" id="SSF110395">
    <property type="entry name" value="CutC-like"/>
    <property type="match status" value="1"/>
</dbReference>
<dbReference type="GO" id="GO:0005507">
    <property type="term" value="F:copper ion binding"/>
    <property type="evidence" value="ECO:0007669"/>
    <property type="project" value="TreeGrafter"/>
</dbReference>
<sequence length="217" mass="23852">MIKEIALADIVTMRAAIRNGVDRVELNSRLDLGGLTPDDQTVAEAVALAAEAQIDLVVMIRPRGGDFDYSEAEIEDMRRSLRRMRALGVKTVTFGVVDVNKHLARDRVTKLLEAAKPMQVVYHMAFDDIAERCQQQALRWLANYGVIRVLTHGGKLTVPITETVSHLQEIVQMAPTGLTILPGGGVTFENAGWLAQQLHVSELHGSKIVPLPLKDAL</sequence>
<dbReference type="PANTHER" id="PTHR12598">
    <property type="entry name" value="COPPER HOMEOSTASIS PROTEIN CUTC"/>
    <property type="match status" value="1"/>
</dbReference>
<dbReference type="Gene3D" id="3.20.20.380">
    <property type="entry name" value="Copper homeostasis (CutC) domain"/>
    <property type="match status" value="1"/>
</dbReference>
<organism evidence="3 4">
    <name type="scientific">Weissella cibaria</name>
    <dbReference type="NCBI Taxonomy" id="137591"/>
    <lineage>
        <taxon>Bacteria</taxon>
        <taxon>Bacillati</taxon>
        <taxon>Bacillota</taxon>
        <taxon>Bacilli</taxon>
        <taxon>Lactobacillales</taxon>
        <taxon>Lactobacillaceae</taxon>
        <taxon>Weissella</taxon>
    </lineage>
</organism>
<name>A0A0D1JU51_9LACO</name>
<gene>
    <name evidence="2" type="primary">cutC</name>
    <name evidence="3" type="ORF">ab3b_01054</name>
</gene>
<dbReference type="GO" id="GO:0005737">
    <property type="term" value="C:cytoplasm"/>
    <property type="evidence" value="ECO:0007669"/>
    <property type="project" value="UniProtKB-SubCell"/>
</dbReference>
<dbReference type="Pfam" id="PF03932">
    <property type="entry name" value="CutC"/>
    <property type="match status" value="1"/>
</dbReference>
<evidence type="ECO:0000256" key="2">
    <source>
        <dbReference type="HAMAP-Rule" id="MF_00795"/>
    </source>
</evidence>
<accession>A0A0D1JU51</accession>
<comment type="similarity">
    <text evidence="1 2">Belongs to the CutC family.</text>
</comment>
<dbReference type="AlphaFoldDB" id="A0A0D1JU51"/>
<dbReference type="InterPro" id="IPR005627">
    <property type="entry name" value="CutC-like"/>
</dbReference>
<evidence type="ECO:0000256" key="1">
    <source>
        <dbReference type="ARBA" id="ARBA00007768"/>
    </source>
</evidence>
<dbReference type="Proteomes" id="UP000032289">
    <property type="component" value="Unassembled WGS sequence"/>
</dbReference>
<dbReference type="InterPro" id="IPR036822">
    <property type="entry name" value="CutC-like_dom_sf"/>
</dbReference>
<evidence type="ECO:0000313" key="3">
    <source>
        <dbReference type="EMBL" id="KIU24793.1"/>
    </source>
</evidence>
<protein>
    <recommendedName>
        <fullName evidence="2">PF03932 family protein CutC</fullName>
    </recommendedName>
</protein>
<dbReference type="RefSeq" id="WP_043941132.1">
    <property type="nucleotide sequence ID" value="NZ_JWHT01000026.1"/>
</dbReference>
<dbReference type="PATRIC" id="fig|137591.24.peg.1032"/>
<proteinExistence type="inferred from homology"/>
<reference evidence="3 4" key="1">
    <citation type="journal article" date="2015" name="Microbiology (Mosc.)">
        <title>Genomics of the Weissella cibaria species with an examination of its metabolic traits.</title>
        <authorList>
            <person name="Lynch K.M."/>
            <person name="Lucid A."/>
            <person name="Arendt E.K."/>
            <person name="Sleator R.D."/>
            <person name="Lucey B."/>
            <person name="Coffey A."/>
        </authorList>
    </citation>
    <scope>NUCLEOTIDE SEQUENCE [LARGE SCALE GENOMIC DNA]</scope>
    <source>
        <strain evidence="3 4">AB3b</strain>
    </source>
</reference>
<dbReference type="HAMAP" id="MF_00795">
    <property type="entry name" value="CutC"/>
    <property type="match status" value="1"/>
</dbReference>